<protein>
    <submittedName>
        <fullName evidence="2">Uncharacterized protein</fullName>
    </submittedName>
</protein>
<evidence type="ECO:0000313" key="2">
    <source>
        <dbReference type="Ensembl" id="ENSCATP00000002837.1"/>
    </source>
</evidence>
<evidence type="ECO:0000256" key="1">
    <source>
        <dbReference type="SAM" id="Phobius"/>
    </source>
</evidence>
<dbReference type="Proteomes" id="UP000233060">
    <property type="component" value="Unassembled WGS sequence"/>
</dbReference>
<reference evidence="2" key="1">
    <citation type="submission" date="2025-08" db="UniProtKB">
        <authorList>
            <consortium name="Ensembl"/>
        </authorList>
    </citation>
    <scope>IDENTIFICATION</scope>
</reference>
<accession>A0A2K5KQ74</accession>
<dbReference type="AlphaFoldDB" id="A0A2K5KQ74"/>
<dbReference type="Ensembl" id="ENSCATT00000013303.1">
    <property type="protein sequence ID" value="ENSCATP00000002837.1"/>
    <property type="gene ID" value="ENSCATG00000011928.1"/>
</dbReference>
<feature type="transmembrane region" description="Helical" evidence="1">
    <location>
        <begin position="39"/>
        <end position="58"/>
    </location>
</feature>
<sequence>MAEGTVVPYIKDQPPLSLPGFLFAMLCPRMSFDLSLPSFGPLAFPAFLYHFLLPLIFFRIYEGKHSDWHPGSVSTLHPYPCLGFLEIWLQLGREGSAVLWRSFGGG</sequence>
<evidence type="ECO:0000313" key="3">
    <source>
        <dbReference type="Proteomes" id="UP000233060"/>
    </source>
</evidence>
<keyword evidence="1" id="KW-0472">Membrane</keyword>
<dbReference type="OMA" id="HSDWHPA"/>
<reference evidence="2" key="2">
    <citation type="submission" date="2025-09" db="UniProtKB">
        <authorList>
            <consortium name="Ensembl"/>
        </authorList>
    </citation>
    <scope>IDENTIFICATION</scope>
</reference>
<keyword evidence="1" id="KW-1133">Transmembrane helix</keyword>
<dbReference type="GeneTree" id="ENSGT00910000148804"/>
<proteinExistence type="predicted"/>
<dbReference type="Bgee" id="ENSCATG00000011928">
    <property type="expression patterns" value="Expressed in skeletal muscle tissue and 12 other cell types or tissues"/>
</dbReference>
<organism evidence="2 3">
    <name type="scientific">Cercocebus atys</name>
    <name type="common">Sooty mangabey</name>
    <name type="synonym">Cercocebus torquatus atys</name>
    <dbReference type="NCBI Taxonomy" id="9531"/>
    <lineage>
        <taxon>Eukaryota</taxon>
        <taxon>Metazoa</taxon>
        <taxon>Chordata</taxon>
        <taxon>Craniata</taxon>
        <taxon>Vertebrata</taxon>
        <taxon>Euteleostomi</taxon>
        <taxon>Mammalia</taxon>
        <taxon>Eutheria</taxon>
        <taxon>Euarchontoglires</taxon>
        <taxon>Primates</taxon>
        <taxon>Haplorrhini</taxon>
        <taxon>Catarrhini</taxon>
        <taxon>Cercopithecidae</taxon>
        <taxon>Cercopithecinae</taxon>
        <taxon>Cercocebus</taxon>
    </lineage>
</organism>
<keyword evidence="1" id="KW-0812">Transmembrane</keyword>
<keyword evidence="3" id="KW-1185">Reference proteome</keyword>
<name>A0A2K5KQ74_CERAT</name>